<organism evidence="8 9">
    <name type="scientific">Candidatus Berkelbacteria bacterium CG10_big_fil_rev_8_21_14_0_10_43_14</name>
    <dbReference type="NCBI Taxonomy" id="1974515"/>
    <lineage>
        <taxon>Bacteria</taxon>
        <taxon>Candidatus Berkelbacteria</taxon>
    </lineage>
</organism>
<keyword evidence="3" id="KW-0540">Nuclease</keyword>
<gene>
    <name evidence="8" type="ORF">COT79_03530</name>
</gene>
<evidence type="ECO:0000256" key="5">
    <source>
        <dbReference type="ARBA" id="ARBA00022801"/>
    </source>
</evidence>
<protein>
    <recommendedName>
        <fullName evidence="10">Type II toxin-antitoxin system HicA family toxin</fullName>
    </recommendedName>
</protein>
<evidence type="ECO:0000256" key="7">
    <source>
        <dbReference type="ARBA" id="ARBA00023016"/>
    </source>
</evidence>
<evidence type="ECO:0000256" key="3">
    <source>
        <dbReference type="ARBA" id="ARBA00022722"/>
    </source>
</evidence>
<proteinExistence type="inferred from homology"/>
<keyword evidence="7" id="KW-0346">Stress response</keyword>
<accession>A0A2M6R821</accession>
<evidence type="ECO:0000256" key="4">
    <source>
        <dbReference type="ARBA" id="ARBA00022759"/>
    </source>
</evidence>
<dbReference type="InterPro" id="IPR038570">
    <property type="entry name" value="HicA_sf"/>
</dbReference>
<dbReference type="Proteomes" id="UP000231162">
    <property type="component" value="Unassembled WGS sequence"/>
</dbReference>
<sequence>MPKIPITSGRKLVKVFEYIGYEVARQKGSHIRLANKSNPALPPITIPDHREVSIGVMRKLIRDTKIDINELIILLRN</sequence>
<keyword evidence="5" id="KW-0378">Hydrolase</keyword>
<dbReference type="Pfam" id="PF07927">
    <property type="entry name" value="HicA_toxin"/>
    <property type="match status" value="1"/>
</dbReference>
<dbReference type="GO" id="GO:0016787">
    <property type="term" value="F:hydrolase activity"/>
    <property type="evidence" value="ECO:0007669"/>
    <property type="project" value="UniProtKB-KW"/>
</dbReference>
<dbReference type="InterPro" id="IPR012933">
    <property type="entry name" value="HicA_mRNA_interferase"/>
</dbReference>
<evidence type="ECO:0000313" key="9">
    <source>
        <dbReference type="Proteomes" id="UP000231162"/>
    </source>
</evidence>
<dbReference type="SUPFAM" id="SSF54786">
    <property type="entry name" value="YcfA/nrd intein domain"/>
    <property type="match status" value="1"/>
</dbReference>
<dbReference type="EMBL" id="PEZX01000044">
    <property type="protein sequence ID" value="PIS06647.1"/>
    <property type="molecule type" value="Genomic_DNA"/>
</dbReference>
<dbReference type="AlphaFoldDB" id="A0A2M6R821"/>
<name>A0A2M6R821_9BACT</name>
<reference evidence="9" key="1">
    <citation type="submission" date="2017-09" db="EMBL/GenBank/DDBJ databases">
        <title>Depth-based differentiation of microbial function through sediment-hosted aquifers and enrichment of novel symbionts in the deep terrestrial subsurface.</title>
        <authorList>
            <person name="Probst A.J."/>
            <person name="Ladd B."/>
            <person name="Jarett J.K."/>
            <person name="Geller-Mcgrath D.E."/>
            <person name="Sieber C.M.K."/>
            <person name="Emerson J.B."/>
            <person name="Anantharaman K."/>
            <person name="Thomas B.C."/>
            <person name="Malmstrom R."/>
            <person name="Stieglmeier M."/>
            <person name="Klingl A."/>
            <person name="Woyke T."/>
            <person name="Ryan C.M."/>
            <person name="Banfield J.F."/>
        </authorList>
    </citation>
    <scope>NUCLEOTIDE SEQUENCE [LARGE SCALE GENOMIC DNA]</scope>
</reference>
<evidence type="ECO:0000256" key="6">
    <source>
        <dbReference type="ARBA" id="ARBA00022884"/>
    </source>
</evidence>
<comment type="caution">
    <text evidence="8">The sequence shown here is derived from an EMBL/GenBank/DDBJ whole genome shotgun (WGS) entry which is preliminary data.</text>
</comment>
<evidence type="ECO:0000256" key="1">
    <source>
        <dbReference type="ARBA" id="ARBA00006620"/>
    </source>
</evidence>
<evidence type="ECO:0008006" key="10">
    <source>
        <dbReference type="Google" id="ProtNLM"/>
    </source>
</evidence>
<dbReference type="GO" id="GO:0003729">
    <property type="term" value="F:mRNA binding"/>
    <property type="evidence" value="ECO:0007669"/>
    <property type="project" value="InterPro"/>
</dbReference>
<dbReference type="GO" id="GO:0004519">
    <property type="term" value="F:endonuclease activity"/>
    <property type="evidence" value="ECO:0007669"/>
    <property type="project" value="UniProtKB-KW"/>
</dbReference>
<evidence type="ECO:0000256" key="2">
    <source>
        <dbReference type="ARBA" id="ARBA00022649"/>
    </source>
</evidence>
<evidence type="ECO:0000313" key="8">
    <source>
        <dbReference type="EMBL" id="PIS06647.1"/>
    </source>
</evidence>
<dbReference type="Gene3D" id="3.30.920.30">
    <property type="entry name" value="Hypothetical protein"/>
    <property type="match status" value="1"/>
</dbReference>
<keyword evidence="4" id="KW-0255">Endonuclease</keyword>
<comment type="similarity">
    <text evidence="1">Belongs to the HicA mRNA interferase family.</text>
</comment>
<keyword evidence="2" id="KW-1277">Toxin-antitoxin system</keyword>
<keyword evidence="6" id="KW-0694">RNA-binding</keyword>